<keyword evidence="2" id="KW-0723">Serine/threonine-protein kinase</keyword>
<comment type="caution">
    <text evidence="10">The sequence shown here is derived from an EMBL/GenBank/DDBJ whole genome shotgun (WGS) entry which is preliminary data.</text>
</comment>
<evidence type="ECO:0000313" key="10">
    <source>
        <dbReference type="EMBL" id="KAF9525667.1"/>
    </source>
</evidence>
<feature type="domain" description="Protein kinase" evidence="9">
    <location>
        <begin position="29"/>
        <end position="346"/>
    </location>
</feature>
<dbReference type="PANTHER" id="PTHR47634:SF24">
    <property type="entry name" value="SRSF PROTEIN KINASE 3-LIKE ISOFORM X1"/>
    <property type="match status" value="1"/>
</dbReference>
<dbReference type="PROSITE" id="PS50011">
    <property type="entry name" value="PROTEIN_KINASE_DOM"/>
    <property type="match status" value="1"/>
</dbReference>
<dbReference type="SMART" id="SM00220">
    <property type="entry name" value="S_TKc"/>
    <property type="match status" value="1"/>
</dbReference>
<evidence type="ECO:0000256" key="1">
    <source>
        <dbReference type="ARBA" id="ARBA00012513"/>
    </source>
</evidence>
<dbReference type="GO" id="GO:0005737">
    <property type="term" value="C:cytoplasm"/>
    <property type="evidence" value="ECO:0007669"/>
    <property type="project" value="TreeGrafter"/>
</dbReference>
<dbReference type="GO" id="GO:0005634">
    <property type="term" value="C:nucleus"/>
    <property type="evidence" value="ECO:0007669"/>
    <property type="project" value="TreeGrafter"/>
</dbReference>
<protein>
    <recommendedName>
        <fullName evidence="1">non-specific serine/threonine protein kinase</fullName>
        <ecNumber evidence="1">2.7.11.1</ecNumber>
    </recommendedName>
</protein>
<dbReference type="PANTHER" id="PTHR47634">
    <property type="entry name" value="PROTEIN KINASE DOMAIN-CONTAINING PROTEIN-RELATED"/>
    <property type="match status" value="1"/>
</dbReference>
<dbReference type="Proteomes" id="UP000807306">
    <property type="component" value="Unassembled WGS sequence"/>
</dbReference>
<dbReference type="Gene3D" id="3.30.200.20">
    <property type="entry name" value="Phosphorylase Kinase, domain 1"/>
    <property type="match status" value="1"/>
</dbReference>
<evidence type="ECO:0000259" key="9">
    <source>
        <dbReference type="PROSITE" id="PS50011"/>
    </source>
</evidence>
<dbReference type="GO" id="GO:0004674">
    <property type="term" value="F:protein serine/threonine kinase activity"/>
    <property type="evidence" value="ECO:0007669"/>
    <property type="project" value="UniProtKB-KW"/>
</dbReference>
<accession>A0A9P6EAU2</accession>
<dbReference type="Pfam" id="PF00069">
    <property type="entry name" value="Pkinase"/>
    <property type="match status" value="1"/>
</dbReference>
<dbReference type="EMBL" id="MU157881">
    <property type="protein sequence ID" value="KAF9525667.1"/>
    <property type="molecule type" value="Genomic_DNA"/>
</dbReference>
<evidence type="ECO:0000256" key="4">
    <source>
        <dbReference type="ARBA" id="ARBA00022741"/>
    </source>
</evidence>
<evidence type="ECO:0000256" key="5">
    <source>
        <dbReference type="ARBA" id="ARBA00022777"/>
    </source>
</evidence>
<gene>
    <name evidence="10" type="ORF">CPB83DRAFT_896839</name>
</gene>
<evidence type="ECO:0000256" key="2">
    <source>
        <dbReference type="ARBA" id="ARBA00022527"/>
    </source>
</evidence>
<dbReference type="GO" id="GO:0005524">
    <property type="term" value="F:ATP binding"/>
    <property type="evidence" value="ECO:0007669"/>
    <property type="project" value="UniProtKB-KW"/>
</dbReference>
<proteinExistence type="predicted"/>
<keyword evidence="6" id="KW-0067">ATP-binding</keyword>
<keyword evidence="5 10" id="KW-0418">Kinase</keyword>
<dbReference type="InterPro" id="IPR011009">
    <property type="entry name" value="Kinase-like_dom_sf"/>
</dbReference>
<keyword evidence="11" id="KW-1185">Reference proteome</keyword>
<dbReference type="SUPFAM" id="SSF56112">
    <property type="entry name" value="Protein kinase-like (PK-like)"/>
    <property type="match status" value="1"/>
</dbReference>
<dbReference type="GO" id="GO:0050684">
    <property type="term" value="P:regulation of mRNA processing"/>
    <property type="evidence" value="ECO:0007669"/>
    <property type="project" value="TreeGrafter"/>
</dbReference>
<dbReference type="InterPro" id="IPR000719">
    <property type="entry name" value="Prot_kinase_dom"/>
</dbReference>
<evidence type="ECO:0000313" key="11">
    <source>
        <dbReference type="Proteomes" id="UP000807306"/>
    </source>
</evidence>
<dbReference type="GO" id="GO:0035556">
    <property type="term" value="P:intracellular signal transduction"/>
    <property type="evidence" value="ECO:0007669"/>
    <property type="project" value="TreeGrafter"/>
</dbReference>
<dbReference type="OrthoDB" id="5979581at2759"/>
<name>A0A9P6EAU2_9AGAR</name>
<dbReference type="EC" id="2.7.11.1" evidence="1"/>
<comment type="catalytic activity">
    <reaction evidence="8">
        <text>L-seryl-[protein] + ATP = O-phospho-L-seryl-[protein] + ADP + H(+)</text>
        <dbReference type="Rhea" id="RHEA:17989"/>
        <dbReference type="Rhea" id="RHEA-COMP:9863"/>
        <dbReference type="Rhea" id="RHEA-COMP:11604"/>
        <dbReference type="ChEBI" id="CHEBI:15378"/>
        <dbReference type="ChEBI" id="CHEBI:29999"/>
        <dbReference type="ChEBI" id="CHEBI:30616"/>
        <dbReference type="ChEBI" id="CHEBI:83421"/>
        <dbReference type="ChEBI" id="CHEBI:456216"/>
        <dbReference type="EC" id="2.7.11.1"/>
    </reaction>
</comment>
<keyword evidence="3" id="KW-0808">Transferase</keyword>
<dbReference type="InterPro" id="IPR051334">
    <property type="entry name" value="SRPK"/>
</dbReference>
<dbReference type="Gene3D" id="1.10.510.10">
    <property type="entry name" value="Transferase(Phosphotransferase) domain 1"/>
    <property type="match status" value="1"/>
</dbReference>
<comment type="catalytic activity">
    <reaction evidence="7">
        <text>L-threonyl-[protein] + ATP = O-phospho-L-threonyl-[protein] + ADP + H(+)</text>
        <dbReference type="Rhea" id="RHEA:46608"/>
        <dbReference type="Rhea" id="RHEA-COMP:11060"/>
        <dbReference type="Rhea" id="RHEA-COMP:11605"/>
        <dbReference type="ChEBI" id="CHEBI:15378"/>
        <dbReference type="ChEBI" id="CHEBI:30013"/>
        <dbReference type="ChEBI" id="CHEBI:30616"/>
        <dbReference type="ChEBI" id="CHEBI:61977"/>
        <dbReference type="ChEBI" id="CHEBI:456216"/>
        <dbReference type="EC" id="2.7.11.1"/>
    </reaction>
</comment>
<dbReference type="AlphaFoldDB" id="A0A9P6EAU2"/>
<sequence>MALFPEESLDTEIGYLPVQFYQKLKDGRHSVIRKLGWGPRSSTWLTIDSEKQRYWAVKILTAQATEEKSAIRERDLLRGLAGISSIEVRVPHLYDHFYEVDSKGKRHLCLVLELLGHSVEDVRMTNPTGSLPLHYVQKVVGDIAQVLQRVNARKIVHGAVTADNFVFWVGSTHDAVEDGFRLAPNKKPWKVTGTDGRTYDVWKSQPFENGFRWDTSAGEIMYAAIYLNNFGHATQFTLPESSFSQRNYLPPEVLQGAKASVEADIWMLGCTTYFLLTGTHLFSDSYLDAPVKVATQTIGQLETLLTDNGKVPPKAIPATITFLRSCLAISPRKRTNAEDIYEGNWTKTADCACGWCVDDDMLAS</sequence>
<evidence type="ECO:0000256" key="6">
    <source>
        <dbReference type="ARBA" id="ARBA00022840"/>
    </source>
</evidence>
<dbReference type="GO" id="GO:0000245">
    <property type="term" value="P:spliceosomal complex assembly"/>
    <property type="evidence" value="ECO:0007669"/>
    <property type="project" value="TreeGrafter"/>
</dbReference>
<evidence type="ECO:0000256" key="8">
    <source>
        <dbReference type="ARBA" id="ARBA00048679"/>
    </source>
</evidence>
<evidence type="ECO:0000256" key="3">
    <source>
        <dbReference type="ARBA" id="ARBA00022679"/>
    </source>
</evidence>
<organism evidence="10 11">
    <name type="scientific">Crepidotus variabilis</name>
    <dbReference type="NCBI Taxonomy" id="179855"/>
    <lineage>
        <taxon>Eukaryota</taxon>
        <taxon>Fungi</taxon>
        <taxon>Dikarya</taxon>
        <taxon>Basidiomycota</taxon>
        <taxon>Agaricomycotina</taxon>
        <taxon>Agaricomycetes</taxon>
        <taxon>Agaricomycetidae</taxon>
        <taxon>Agaricales</taxon>
        <taxon>Agaricineae</taxon>
        <taxon>Crepidotaceae</taxon>
        <taxon>Crepidotus</taxon>
    </lineage>
</organism>
<keyword evidence="4" id="KW-0547">Nucleotide-binding</keyword>
<reference evidence="10" key="1">
    <citation type="submission" date="2020-11" db="EMBL/GenBank/DDBJ databases">
        <authorList>
            <consortium name="DOE Joint Genome Institute"/>
            <person name="Ahrendt S."/>
            <person name="Riley R."/>
            <person name="Andreopoulos W."/>
            <person name="Labutti K."/>
            <person name="Pangilinan J."/>
            <person name="Ruiz-Duenas F.J."/>
            <person name="Barrasa J.M."/>
            <person name="Sanchez-Garcia M."/>
            <person name="Camarero S."/>
            <person name="Miyauchi S."/>
            <person name="Serrano A."/>
            <person name="Linde D."/>
            <person name="Babiker R."/>
            <person name="Drula E."/>
            <person name="Ayuso-Fernandez I."/>
            <person name="Pacheco R."/>
            <person name="Padilla G."/>
            <person name="Ferreira P."/>
            <person name="Barriuso J."/>
            <person name="Kellner H."/>
            <person name="Castanera R."/>
            <person name="Alfaro M."/>
            <person name="Ramirez L."/>
            <person name="Pisabarro A.G."/>
            <person name="Kuo A."/>
            <person name="Tritt A."/>
            <person name="Lipzen A."/>
            <person name="He G."/>
            <person name="Yan M."/>
            <person name="Ng V."/>
            <person name="Cullen D."/>
            <person name="Martin F."/>
            <person name="Rosso M.-N."/>
            <person name="Henrissat B."/>
            <person name="Hibbett D."/>
            <person name="Martinez A.T."/>
            <person name="Grigoriev I.V."/>
        </authorList>
    </citation>
    <scope>NUCLEOTIDE SEQUENCE</scope>
    <source>
        <strain evidence="10">CBS 506.95</strain>
    </source>
</reference>
<evidence type="ECO:0000256" key="7">
    <source>
        <dbReference type="ARBA" id="ARBA00047899"/>
    </source>
</evidence>